<evidence type="ECO:0000256" key="1">
    <source>
        <dbReference type="ARBA" id="ARBA00005964"/>
    </source>
</evidence>
<evidence type="ECO:0000313" key="5">
    <source>
        <dbReference type="EMBL" id="EGG06889.1"/>
    </source>
</evidence>
<feature type="domain" description="Carboxylesterase type B" evidence="4">
    <location>
        <begin position="2"/>
        <end position="122"/>
    </location>
</feature>
<accession>F4RLD4</accession>
<dbReference type="EMBL" id="GL883106">
    <property type="protein sequence ID" value="EGG06889.1"/>
    <property type="molecule type" value="Genomic_DNA"/>
</dbReference>
<evidence type="ECO:0000256" key="3">
    <source>
        <dbReference type="RuleBase" id="RU361235"/>
    </source>
</evidence>
<feature type="non-terminal residue" evidence="5">
    <location>
        <position position="1"/>
    </location>
</feature>
<dbReference type="FunCoup" id="F4RLD4">
    <property type="interactions" value="1"/>
</dbReference>
<keyword evidence="2 3" id="KW-0378">Hydrolase</keyword>
<dbReference type="KEGG" id="mlr:MELLADRAFT_106432"/>
<dbReference type="Proteomes" id="UP000001072">
    <property type="component" value="Unassembled WGS sequence"/>
</dbReference>
<dbReference type="GeneID" id="18922890"/>
<evidence type="ECO:0000256" key="2">
    <source>
        <dbReference type="ARBA" id="ARBA00022801"/>
    </source>
</evidence>
<organism evidence="6">
    <name type="scientific">Melampsora larici-populina (strain 98AG31 / pathotype 3-4-7)</name>
    <name type="common">Poplar leaf rust fungus</name>
    <dbReference type="NCBI Taxonomy" id="747676"/>
    <lineage>
        <taxon>Eukaryota</taxon>
        <taxon>Fungi</taxon>
        <taxon>Dikarya</taxon>
        <taxon>Basidiomycota</taxon>
        <taxon>Pucciniomycotina</taxon>
        <taxon>Pucciniomycetes</taxon>
        <taxon>Pucciniales</taxon>
        <taxon>Melampsoraceae</taxon>
        <taxon>Melampsora</taxon>
    </lineage>
</organism>
<dbReference type="InterPro" id="IPR002018">
    <property type="entry name" value="CarbesteraseB"/>
</dbReference>
<dbReference type="HOGENOM" id="CLU_006586_10_6_1"/>
<proteinExistence type="inferred from homology"/>
<evidence type="ECO:0000259" key="4">
    <source>
        <dbReference type="Pfam" id="PF00135"/>
    </source>
</evidence>
<dbReference type="EC" id="3.1.1.-" evidence="3"/>
<dbReference type="OrthoDB" id="408631at2759"/>
<dbReference type="RefSeq" id="XP_007409849.1">
    <property type="nucleotide sequence ID" value="XM_007409787.1"/>
</dbReference>
<dbReference type="InterPro" id="IPR050309">
    <property type="entry name" value="Type-B_Carboxylest/Lipase"/>
</dbReference>
<dbReference type="PANTHER" id="PTHR11559">
    <property type="entry name" value="CARBOXYLESTERASE"/>
    <property type="match status" value="1"/>
</dbReference>
<reference evidence="6" key="1">
    <citation type="journal article" date="2011" name="Proc. Natl. Acad. Sci. U.S.A.">
        <title>Obligate biotrophy features unraveled by the genomic analysis of rust fungi.</title>
        <authorList>
            <person name="Duplessis S."/>
            <person name="Cuomo C.A."/>
            <person name="Lin Y.-C."/>
            <person name="Aerts A."/>
            <person name="Tisserant E."/>
            <person name="Veneault-Fourrey C."/>
            <person name="Joly D.L."/>
            <person name="Hacquard S."/>
            <person name="Amselem J."/>
            <person name="Cantarel B.L."/>
            <person name="Chiu R."/>
            <person name="Coutinho P.M."/>
            <person name="Feau N."/>
            <person name="Field M."/>
            <person name="Frey P."/>
            <person name="Gelhaye E."/>
            <person name="Goldberg J."/>
            <person name="Grabherr M.G."/>
            <person name="Kodira C.D."/>
            <person name="Kohler A."/>
            <person name="Kuees U."/>
            <person name="Lindquist E.A."/>
            <person name="Lucas S.M."/>
            <person name="Mago R."/>
            <person name="Mauceli E."/>
            <person name="Morin E."/>
            <person name="Murat C."/>
            <person name="Pangilinan J.L."/>
            <person name="Park R."/>
            <person name="Pearson M."/>
            <person name="Quesneville H."/>
            <person name="Rouhier N."/>
            <person name="Sakthikumar S."/>
            <person name="Salamov A.A."/>
            <person name="Schmutz J."/>
            <person name="Selles B."/>
            <person name="Shapiro H."/>
            <person name="Tanguay P."/>
            <person name="Tuskan G.A."/>
            <person name="Henrissat B."/>
            <person name="Van de Peer Y."/>
            <person name="Rouze P."/>
            <person name="Ellis J.G."/>
            <person name="Dodds P.N."/>
            <person name="Schein J.E."/>
            <person name="Zhong S."/>
            <person name="Hamelin R.C."/>
            <person name="Grigoriev I.V."/>
            <person name="Szabo L.J."/>
            <person name="Martin F."/>
        </authorList>
    </citation>
    <scope>NUCLEOTIDE SEQUENCE [LARGE SCALE GENOMIC DNA]</scope>
    <source>
        <strain evidence="6">98AG31 / pathotype 3-4-7</strain>
    </source>
</reference>
<sequence length="345" mass="38212">KYISEFGGDPSKVTIFGESSGAIAVSYHLLINNGDNEGLFRAAICESGSAFPVETLSSGAGQPIYDKIVNYTGCASSSNSLDCLRAVEYEHLFAAVNRIPGLFSSGSFPSPFSPFIDDAKVPLISGNQDDEGTLLILGQLSRLITEDDVRQYFQYLCPKASETETTEILQLYPQDITQGSPFNTGILNAITPGYKQYAALFGDFTFQAFRRLTLRTTQSVMPSYGYIDRAMKFTPVVGRRSDDFQARWIAFTNTLDPNFPGLPLWEPYSNGARILEFQDTGSIGMQRNTCLKNQICKHLDANSADSHQAKKVFMSPTRFPSKLYKRLGPPFLVLQDCIRDPYLPS</sequence>
<dbReference type="PROSITE" id="PS00122">
    <property type="entry name" value="CARBOXYLESTERASE_B_1"/>
    <property type="match status" value="1"/>
</dbReference>
<dbReference type="InParanoid" id="F4RLD4"/>
<evidence type="ECO:0000313" key="6">
    <source>
        <dbReference type="Proteomes" id="UP000001072"/>
    </source>
</evidence>
<protein>
    <recommendedName>
        <fullName evidence="3">Carboxylic ester hydrolase</fullName>
        <ecNumber evidence="3">3.1.1.-</ecNumber>
    </recommendedName>
</protein>
<name>F4RLD4_MELLP</name>
<gene>
    <name evidence="5" type="ORF">MELLADRAFT_106432</name>
</gene>
<dbReference type="InterPro" id="IPR029058">
    <property type="entry name" value="AB_hydrolase_fold"/>
</dbReference>
<dbReference type="GO" id="GO:0016787">
    <property type="term" value="F:hydrolase activity"/>
    <property type="evidence" value="ECO:0007669"/>
    <property type="project" value="UniProtKB-KW"/>
</dbReference>
<dbReference type="STRING" id="747676.F4RLD4"/>
<dbReference type="VEuPathDB" id="FungiDB:MELLADRAFT_106432"/>
<dbReference type="eggNOG" id="KOG1516">
    <property type="taxonomic scope" value="Eukaryota"/>
</dbReference>
<dbReference type="Pfam" id="PF00135">
    <property type="entry name" value="COesterase"/>
    <property type="match status" value="1"/>
</dbReference>
<keyword evidence="6" id="KW-1185">Reference proteome</keyword>
<dbReference type="InterPro" id="IPR019826">
    <property type="entry name" value="Carboxylesterase_B_AS"/>
</dbReference>
<dbReference type="SUPFAM" id="SSF53474">
    <property type="entry name" value="alpha/beta-Hydrolases"/>
    <property type="match status" value="1"/>
</dbReference>
<dbReference type="AlphaFoldDB" id="F4RLD4"/>
<comment type="similarity">
    <text evidence="1 3">Belongs to the type-B carboxylesterase/lipase family.</text>
</comment>
<dbReference type="Gene3D" id="3.40.50.1820">
    <property type="entry name" value="alpha/beta hydrolase"/>
    <property type="match status" value="1"/>
</dbReference>